<name>A0ABX7BV26_9CAUL</name>
<sequence>MARLPTLIDALARYDRRGRPTIAHIARQVRDAGLIVSSKRGVGAAVMTERDAATLLLAVCGDSSPQGAVAAVHNLRSLVPDPNDTLRDTQREEMPEWMEFLREKISFADAVERLIANAPLIAQWHETYMEEWEEEAQGVSEAEFSMQWMVVKSNAAGGAFRPGYARALRIVSYVPGLAAEIHLGRPWKRLEEIEAFHEHYAPADAWVGAVSDDGARKSNSSGETDCLITIEIGLPTLTALHAAVNDMPIAAPTS</sequence>
<proteinExistence type="predicted"/>
<keyword evidence="2" id="KW-1185">Reference proteome</keyword>
<reference evidence="1 2" key="1">
    <citation type="submission" date="2021-01" db="EMBL/GenBank/DDBJ databases">
        <title>Brevundimonas vitis sp. nov., an bacterium isolated from grape (Vitis vinifera).</title>
        <authorList>
            <person name="Jiang L."/>
            <person name="Lee J."/>
        </authorList>
    </citation>
    <scope>NUCLEOTIDE SEQUENCE [LARGE SCALE GENOMIC DNA]</scope>
    <source>
        <strain evidence="1 2">GRTSA-9</strain>
    </source>
</reference>
<protein>
    <submittedName>
        <fullName evidence="1">Uncharacterized protein</fullName>
    </submittedName>
</protein>
<dbReference type="EMBL" id="CP067977">
    <property type="protein sequence ID" value="QQQ19335.1"/>
    <property type="molecule type" value="Genomic_DNA"/>
</dbReference>
<evidence type="ECO:0000313" key="2">
    <source>
        <dbReference type="Proteomes" id="UP000595448"/>
    </source>
</evidence>
<dbReference type="RefSeq" id="WP_201103686.1">
    <property type="nucleotide sequence ID" value="NZ_CP067977.1"/>
</dbReference>
<accession>A0ABX7BV26</accession>
<gene>
    <name evidence="1" type="ORF">JIP62_04315</name>
</gene>
<dbReference type="Proteomes" id="UP000595448">
    <property type="component" value="Chromosome"/>
</dbReference>
<evidence type="ECO:0000313" key="1">
    <source>
        <dbReference type="EMBL" id="QQQ19335.1"/>
    </source>
</evidence>
<organism evidence="1 2">
    <name type="scientific">Brevundimonas vitisensis</name>
    <dbReference type="NCBI Taxonomy" id="2800818"/>
    <lineage>
        <taxon>Bacteria</taxon>
        <taxon>Pseudomonadati</taxon>
        <taxon>Pseudomonadota</taxon>
        <taxon>Alphaproteobacteria</taxon>
        <taxon>Caulobacterales</taxon>
        <taxon>Caulobacteraceae</taxon>
        <taxon>Brevundimonas</taxon>
    </lineage>
</organism>